<dbReference type="Gene3D" id="3.40.50.150">
    <property type="entry name" value="Vaccinia Virus protein VP39"/>
    <property type="match status" value="1"/>
</dbReference>
<organism evidence="1 2">
    <name type="scientific">Actinoplanes flavus</name>
    <dbReference type="NCBI Taxonomy" id="2820290"/>
    <lineage>
        <taxon>Bacteria</taxon>
        <taxon>Bacillati</taxon>
        <taxon>Actinomycetota</taxon>
        <taxon>Actinomycetes</taxon>
        <taxon>Micromonosporales</taxon>
        <taxon>Micromonosporaceae</taxon>
        <taxon>Actinoplanes</taxon>
    </lineage>
</organism>
<dbReference type="Pfam" id="PF05711">
    <property type="entry name" value="TylF"/>
    <property type="match status" value="1"/>
</dbReference>
<keyword evidence="2" id="KW-1185">Reference proteome</keyword>
<keyword evidence="1" id="KW-0808">Transferase</keyword>
<reference evidence="1 2" key="1">
    <citation type="submission" date="2021-03" db="EMBL/GenBank/DDBJ databases">
        <title>Actinoplanes flavus sp. nov., a novel actinomycete isolated from Coconut Palm rhizosphere soil.</title>
        <authorList>
            <person name="Luo X."/>
        </authorList>
    </citation>
    <scope>NUCLEOTIDE SEQUENCE [LARGE SCALE GENOMIC DNA]</scope>
    <source>
        <strain evidence="1 2">NEAU-H7</strain>
    </source>
</reference>
<dbReference type="EMBL" id="JAGFNS010000002">
    <property type="protein sequence ID" value="MBO3736708.1"/>
    <property type="molecule type" value="Genomic_DNA"/>
</dbReference>
<dbReference type="GO" id="GO:0008168">
    <property type="term" value="F:methyltransferase activity"/>
    <property type="evidence" value="ECO:0007669"/>
    <property type="project" value="UniProtKB-KW"/>
</dbReference>
<keyword evidence="1" id="KW-0489">Methyltransferase</keyword>
<dbReference type="InterPro" id="IPR008884">
    <property type="entry name" value="TylF_MeTrfase"/>
</dbReference>
<dbReference type="RefSeq" id="WP_208465924.1">
    <property type="nucleotide sequence ID" value="NZ_JAGFNS010000002.1"/>
</dbReference>
<dbReference type="PANTHER" id="PTHR40036">
    <property type="entry name" value="MACROCIN O-METHYLTRANSFERASE"/>
    <property type="match status" value="1"/>
</dbReference>
<dbReference type="Proteomes" id="UP000679690">
    <property type="component" value="Unassembled WGS sequence"/>
</dbReference>
<dbReference type="PANTHER" id="PTHR40036:SF1">
    <property type="entry name" value="MACROCIN O-METHYLTRANSFERASE"/>
    <property type="match status" value="1"/>
</dbReference>
<accession>A0ABS3UD46</accession>
<dbReference type="GO" id="GO:0032259">
    <property type="term" value="P:methylation"/>
    <property type="evidence" value="ECO:0007669"/>
    <property type="project" value="UniProtKB-KW"/>
</dbReference>
<dbReference type="InterPro" id="IPR029063">
    <property type="entry name" value="SAM-dependent_MTases_sf"/>
</dbReference>
<evidence type="ECO:0000313" key="2">
    <source>
        <dbReference type="Proteomes" id="UP000679690"/>
    </source>
</evidence>
<proteinExistence type="predicted"/>
<comment type="caution">
    <text evidence="1">The sequence shown here is derived from an EMBL/GenBank/DDBJ whole genome shotgun (WGS) entry which is preliminary data.</text>
</comment>
<dbReference type="SUPFAM" id="SSF53335">
    <property type="entry name" value="S-adenosyl-L-methionine-dependent methyltransferases"/>
    <property type="match status" value="1"/>
</dbReference>
<name>A0ABS3UD46_9ACTN</name>
<gene>
    <name evidence="1" type="ORF">J5X75_04130</name>
</gene>
<sequence>MRADDFTKLRADLENELLAGARCVAILGLTEVALRLLDVLTGSGLIAAVDGIYTTTEQPPTALSVPVAPMAALRHAAPDVVVVASDEDKQDLLLAALPHLQGTPKVIVAGYRHLDFRDPTYEQERAQLLVPSLANGYPHSLPHLYQCLANAARLQLAGVVAEFGMFKGGTTMFLSRIIERLGADWPVIGFDSFAGFPARRSPLDMYDHPDCVFTDLDAVRGYLAGRNVEIVAGDIVETAARLQTEDVVLSFIDTDNYSSARAALDVVRERTFVGGAIVFDHFTGTDRFRYTIGERIAGLPLLDDARYFHLHGTGVFYRQR</sequence>
<protein>
    <submittedName>
        <fullName evidence="1">Class I SAM-dependent methyltransferase</fullName>
    </submittedName>
</protein>
<evidence type="ECO:0000313" key="1">
    <source>
        <dbReference type="EMBL" id="MBO3736708.1"/>
    </source>
</evidence>